<dbReference type="Proteomes" id="UP000199009">
    <property type="component" value="Chromosome I"/>
</dbReference>
<reference evidence="2 4" key="1">
    <citation type="submission" date="2016-10" db="EMBL/GenBank/DDBJ databases">
        <authorList>
            <person name="de Groot N.N."/>
        </authorList>
    </citation>
    <scope>NUCLEOTIDE SEQUENCE [LARGE SCALE GENOMIC DNA]</scope>
    <source>
        <strain evidence="2 4">DSM 23142</strain>
    </source>
</reference>
<dbReference type="STRING" id="370764.SAMN04489810_0016"/>
<organism evidence="2 4">
    <name type="scientific">Microbacterium pygmaeum</name>
    <dbReference type="NCBI Taxonomy" id="370764"/>
    <lineage>
        <taxon>Bacteria</taxon>
        <taxon>Bacillati</taxon>
        <taxon>Actinomycetota</taxon>
        <taxon>Actinomycetes</taxon>
        <taxon>Micrococcales</taxon>
        <taxon>Microbacteriaceae</taxon>
        <taxon>Microbacterium</taxon>
    </lineage>
</organism>
<dbReference type="RefSeq" id="WP_231917713.1">
    <property type="nucleotide sequence ID" value="NZ_LT629692.1"/>
</dbReference>
<accession>A0A1G7TDH4</accession>
<sequence>MTRSHLSLPLRRPSVRRATATLAAVALAGSLLAGCASSPAAGAATPTPTPTPTASIAFDSVFTYDGSQTLTSEVADQLEVRLELWADEPKRTLEWTPDNPKSFGFAVNVYDHRVDEKAVLEQKRRVYISAISITSQTSQTSGQVSQPFQFTADPRTLVPTDTLRSDQGLLLNSYQGGLLVPSTTIAQLPADTYGLTLQFAMTVTVEGAAAGGAFTQQTVYQTVPIAIAPAA</sequence>
<evidence type="ECO:0000313" key="2">
    <source>
        <dbReference type="EMBL" id="SDG33366.1"/>
    </source>
</evidence>
<evidence type="ECO:0000313" key="3">
    <source>
        <dbReference type="EMBL" id="SDH64801.1"/>
    </source>
</evidence>
<evidence type="ECO:0000313" key="4">
    <source>
        <dbReference type="Proteomes" id="UP000199009"/>
    </source>
</evidence>
<keyword evidence="4" id="KW-1185">Reference proteome</keyword>
<dbReference type="PROSITE" id="PS51257">
    <property type="entry name" value="PROKAR_LIPOPROTEIN"/>
    <property type="match status" value="1"/>
</dbReference>
<feature type="signal peptide" evidence="1">
    <location>
        <begin position="1"/>
        <end position="33"/>
    </location>
</feature>
<feature type="chain" id="PRO_5038216794" description="Fructose 1,6-bisphosphatase" evidence="1">
    <location>
        <begin position="34"/>
        <end position="231"/>
    </location>
</feature>
<dbReference type="EMBL" id="LT629692">
    <property type="protein sequence ID" value="SDG33366.1"/>
    <property type="molecule type" value="Genomic_DNA"/>
</dbReference>
<evidence type="ECO:0000256" key="1">
    <source>
        <dbReference type="SAM" id="SignalP"/>
    </source>
</evidence>
<evidence type="ECO:0008006" key="5">
    <source>
        <dbReference type="Google" id="ProtNLM"/>
    </source>
</evidence>
<keyword evidence="1" id="KW-0732">Signal</keyword>
<dbReference type="AlphaFoldDB" id="A0A1G7TDH4"/>
<name>A0A1G7TDH4_9MICO</name>
<protein>
    <recommendedName>
        <fullName evidence="5">Fructose 1,6-bisphosphatase</fullName>
    </recommendedName>
</protein>
<proteinExistence type="predicted"/>
<gene>
    <name evidence="2" type="ORF">SAMN04489810_0016</name>
    <name evidence="3" type="ORF">SAMN04489810_3529</name>
</gene>
<dbReference type="EMBL" id="LT629692">
    <property type="protein sequence ID" value="SDH64801.1"/>
    <property type="molecule type" value="Genomic_DNA"/>
</dbReference>